<dbReference type="InterPro" id="IPR009000">
    <property type="entry name" value="Transl_B-barrel_sf"/>
</dbReference>
<feature type="domain" description="Alanyl-transfer RNA synthetases family profile" evidence="6">
    <location>
        <begin position="1"/>
        <end position="217"/>
    </location>
</feature>
<dbReference type="Gene3D" id="2.40.30.130">
    <property type="match status" value="1"/>
</dbReference>
<dbReference type="Pfam" id="PF01411">
    <property type="entry name" value="tRNA-synt_2c"/>
    <property type="match status" value="1"/>
</dbReference>
<dbReference type="SUPFAM" id="SSF50447">
    <property type="entry name" value="Translation proteins"/>
    <property type="match status" value="1"/>
</dbReference>
<proteinExistence type="predicted"/>
<dbReference type="InterPro" id="IPR051335">
    <property type="entry name" value="Alanyl-tRNA_Editing_Enzymes"/>
</dbReference>
<feature type="coiled-coil region" evidence="5">
    <location>
        <begin position="261"/>
        <end position="288"/>
    </location>
</feature>
<dbReference type="GO" id="GO:0005524">
    <property type="term" value="F:ATP binding"/>
    <property type="evidence" value="ECO:0007669"/>
    <property type="project" value="InterPro"/>
</dbReference>
<evidence type="ECO:0000256" key="2">
    <source>
        <dbReference type="ARBA" id="ARBA00004496"/>
    </source>
</evidence>
<comment type="subcellular location">
    <subcellularLocation>
        <location evidence="2">Cytoplasm</location>
    </subcellularLocation>
</comment>
<evidence type="ECO:0000313" key="7">
    <source>
        <dbReference type="EMBL" id="HDX33893.1"/>
    </source>
</evidence>
<keyword evidence="3" id="KW-0479">Metal-binding</keyword>
<dbReference type="GO" id="GO:0006419">
    <property type="term" value="P:alanyl-tRNA aminoacylation"/>
    <property type="evidence" value="ECO:0007669"/>
    <property type="project" value="InterPro"/>
</dbReference>
<dbReference type="PANTHER" id="PTHR43462:SF1">
    <property type="entry name" value="ALANYL-TRNA EDITING PROTEIN AARSD1"/>
    <property type="match status" value="1"/>
</dbReference>
<evidence type="ECO:0000256" key="4">
    <source>
        <dbReference type="ARBA" id="ARBA00022833"/>
    </source>
</evidence>
<name>A0A7C1FPH1_9CHLR</name>
<dbReference type="SMART" id="SM00863">
    <property type="entry name" value="tRNA_SAD"/>
    <property type="match status" value="1"/>
</dbReference>
<dbReference type="GO" id="GO:0046872">
    <property type="term" value="F:metal ion binding"/>
    <property type="evidence" value="ECO:0007669"/>
    <property type="project" value="UniProtKB-KW"/>
</dbReference>
<protein>
    <submittedName>
        <fullName evidence="7">Alanyl-tRNA editing protein</fullName>
    </submittedName>
</protein>
<dbReference type="Pfam" id="PF07973">
    <property type="entry name" value="tRNA_SAD"/>
    <property type="match status" value="1"/>
</dbReference>
<evidence type="ECO:0000259" key="6">
    <source>
        <dbReference type="PROSITE" id="PS50860"/>
    </source>
</evidence>
<dbReference type="Gene3D" id="3.30.980.10">
    <property type="entry name" value="Threonyl-trna Synthetase, Chain A, domain 2"/>
    <property type="match status" value="1"/>
</dbReference>
<dbReference type="Gene3D" id="3.10.310.40">
    <property type="match status" value="1"/>
</dbReference>
<evidence type="ECO:0000256" key="5">
    <source>
        <dbReference type="SAM" id="Coils"/>
    </source>
</evidence>
<accession>A0A7C1FPH1</accession>
<organism evidence="7">
    <name type="scientific">Caldilinea aerophila</name>
    <dbReference type="NCBI Taxonomy" id="133453"/>
    <lineage>
        <taxon>Bacteria</taxon>
        <taxon>Bacillati</taxon>
        <taxon>Chloroflexota</taxon>
        <taxon>Caldilineae</taxon>
        <taxon>Caldilineales</taxon>
        <taxon>Caldilineaceae</taxon>
        <taxon>Caldilinea</taxon>
    </lineage>
</organism>
<gene>
    <name evidence="7" type="ORF">ENQ20_20780</name>
</gene>
<comment type="caution">
    <text evidence="7">The sequence shown here is derived from an EMBL/GenBank/DDBJ whole genome shotgun (WGS) entry which is preliminary data.</text>
</comment>
<dbReference type="EMBL" id="DSMG01000210">
    <property type="protein sequence ID" value="HDX33893.1"/>
    <property type="molecule type" value="Genomic_DNA"/>
</dbReference>
<dbReference type="InterPro" id="IPR018164">
    <property type="entry name" value="Ala-tRNA-synth_IIc_N"/>
</dbReference>
<dbReference type="SUPFAM" id="SSF55186">
    <property type="entry name" value="ThrRS/AlaRS common domain"/>
    <property type="match status" value="1"/>
</dbReference>
<keyword evidence="4" id="KW-0862">Zinc</keyword>
<reference evidence="7" key="1">
    <citation type="journal article" date="2020" name="mSystems">
        <title>Genome- and Community-Level Interaction Insights into Carbon Utilization and Element Cycling Functions of Hydrothermarchaeota in Hydrothermal Sediment.</title>
        <authorList>
            <person name="Zhou Z."/>
            <person name="Liu Y."/>
            <person name="Xu W."/>
            <person name="Pan J."/>
            <person name="Luo Z.H."/>
            <person name="Li M."/>
        </authorList>
    </citation>
    <scope>NUCLEOTIDE SEQUENCE [LARGE SCALE GENOMIC DNA]</scope>
    <source>
        <strain evidence="7">SpSt-289</strain>
    </source>
</reference>
<dbReference type="GO" id="GO:0005737">
    <property type="term" value="C:cytoplasm"/>
    <property type="evidence" value="ECO:0007669"/>
    <property type="project" value="UniProtKB-SubCell"/>
</dbReference>
<evidence type="ECO:0000256" key="1">
    <source>
        <dbReference type="ARBA" id="ARBA00001947"/>
    </source>
</evidence>
<dbReference type="AlphaFoldDB" id="A0A7C1FPH1"/>
<sequence length="405" mass="44853">MTERLDHLNAYRQHFDALVLAIEQREGVPAVLLDRTCFYPTSGGQPHDTGLLAGIPVINVVAEAGEVWHLLAASPSFAVGDRVAGAIDWPRRYDHMQQHSGQHLLSQLIYQRYGFETVSVHFGREESTLDLNTGELPSTFLDEIEQAANELAYLALEIRPYFVDEREAQRLPLRRPPAVSGQIRIVEIDGYDYSACGGTHVRTTAEIAPIKLLRAERRRNHTRVSFLCGLRACRDYAEKHRLLTEVAGFFSTQITAVPAMVQRIQSQMQELKQKHMELQKRLLSQEVETLVAAAPRVGDVAIVEHLSPDGSIEALKQLAAFLCERPRCIGLLASTADERTLLVFCRSDDVDLHVGEVLRNVLAAFGGRGGGQPDYAQGGGVPIASVGAVLAEARRQCEEALLRHL</sequence>
<keyword evidence="5" id="KW-0175">Coiled coil</keyword>
<dbReference type="PROSITE" id="PS50860">
    <property type="entry name" value="AA_TRNA_LIGASE_II_ALA"/>
    <property type="match status" value="1"/>
</dbReference>
<dbReference type="Pfam" id="PF02272">
    <property type="entry name" value="DHHA1"/>
    <property type="match status" value="1"/>
</dbReference>
<dbReference type="GO" id="GO:0004813">
    <property type="term" value="F:alanine-tRNA ligase activity"/>
    <property type="evidence" value="ECO:0007669"/>
    <property type="project" value="InterPro"/>
</dbReference>
<dbReference type="InterPro" id="IPR018163">
    <property type="entry name" value="Thr/Ala-tRNA-synth_IIc_edit"/>
</dbReference>
<comment type="cofactor">
    <cofactor evidence="1">
        <name>Zn(2+)</name>
        <dbReference type="ChEBI" id="CHEBI:29105"/>
    </cofactor>
</comment>
<dbReference type="InterPro" id="IPR003156">
    <property type="entry name" value="DHHA1_dom"/>
</dbReference>
<dbReference type="GO" id="GO:0003676">
    <property type="term" value="F:nucleic acid binding"/>
    <property type="evidence" value="ECO:0007669"/>
    <property type="project" value="InterPro"/>
</dbReference>
<dbReference type="InterPro" id="IPR012947">
    <property type="entry name" value="tRNA_SAD"/>
</dbReference>
<evidence type="ECO:0000256" key="3">
    <source>
        <dbReference type="ARBA" id="ARBA00022723"/>
    </source>
</evidence>
<dbReference type="PANTHER" id="PTHR43462">
    <property type="entry name" value="ALANYL-TRNA EDITING PROTEIN"/>
    <property type="match status" value="1"/>
</dbReference>
<dbReference type="InterPro" id="IPR018165">
    <property type="entry name" value="Ala-tRNA-synth_IIc_core"/>
</dbReference>
<dbReference type="GO" id="GO:0002161">
    <property type="term" value="F:aminoacyl-tRNA deacylase activity"/>
    <property type="evidence" value="ECO:0007669"/>
    <property type="project" value="UniProtKB-ARBA"/>
</dbReference>